<reference evidence="2 3" key="1">
    <citation type="submission" date="2017-01" db="EMBL/GenBank/DDBJ databases">
        <title>Genome sequence of Rhodoferax antarcticus ANT.BR, a psychrophilic purple nonsulfur bacterium from an Antarctic microbial mat.</title>
        <authorList>
            <person name="Baker J."/>
            <person name="Riester C."/>
            <person name="Skinner B."/>
            <person name="Newell A."/>
            <person name="Swingley W."/>
            <person name="Madigan M."/>
            <person name="Jung D."/>
            <person name="Asao M."/>
            <person name="Chen M."/>
            <person name="Loughlin P."/>
            <person name="Pan H."/>
            <person name="Lin S."/>
            <person name="Li N."/>
            <person name="Shaw J."/>
            <person name="Prado M."/>
            <person name="Sherman C."/>
            <person name="Li X."/>
            <person name="Tang J."/>
            <person name="Blankenship R."/>
            <person name="Zhao T."/>
            <person name="Touchman J."/>
            <person name="Sattley M."/>
        </authorList>
    </citation>
    <scope>NUCLEOTIDE SEQUENCE [LARGE SCALE GENOMIC DNA]</scope>
    <source>
        <strain evidence="2 3">ANT.BR</strain>
    </source>
</reference>
<evidence type="ECO:0000259" key="1">
    <source>
        <dbReference type="Pfam" id="PF20467"/>
    </source>
</evidence>
<name>A0A1Q8YFD8_9BURK</name>
<dbReference type="RefSeq" id="WP_241839150.1">
    <property type="nucleotide sequence ID" value="NZ_MSYM01000013.1"/>
</dbReference>
<sequence length="87" mass="9922">MLDARAQFQSGPQPATLADLYDPLTMPPELLKAHQKLDAAVDKVYEASGGKKNYKSDAERVAFLFEMYQKLTSRLPTDKPKRRPRDR</sequence>
<proteinExistence type="predicted"/>
<evidence type="ECO:0000313" key="3">
    <source>
        <dbReference type="Proteomes" id="UP000185911"/>
    </source>
</evidence>
<gene>
    <name evidence="2" type="ORF">BLL52_3008</name>
</gene>
<accession>A0A1Q8YFD8</accession>
<protein>
    <submittedName>
        <fullName evidence="2">DNA methylase</fullName>
    </submittedName>
</protein>
<evidence type="ECO:0000313" key="2">
    <source>
        <dbReference type="EMBL" id="OLP06768.1"/>
    </source>
</evidence>
<dbReference type="Proteomes" id="UP000185911">
    <property type="component" value="Unassembled WGS sequence"/>
</dbReference>
<dbReference type="AlphaFoldDB" id="A0A1Q8YFD8"/>
<dbReference type="Pfam" id="PF20467">
    <property type="entry name" value="MmeI_C"/>
    <property type="match status" value="1"/>
</dbReference>
<feature type="domain" description="MmeI-like C-terminal" evidence="1">
    <location>
        <begin position="2"/>
        <end position="75"/>
    </location>
</feature>
<keyword evidence="2" id="KW-0808">Transferase</keyword>
<dbReference type="EMBL" id="MSYM01000013">
    <property type="protein sequence ID" value="OLP06768.1"/>
    <property type="molecule type" value="Genomic_DNA"/>
</dbReference>
<dbReference type="GO" id="GO:0032259">
    <property type="term" value="P:methylation"/>
    <property type="evidence" value="ECO:0007669"/>
    <property type="project" value="UniProtKB-KW"/>
</dbReference>
<organism evidence="2 3">
    <name type="scientific">Rhodoferax antarcticus ANT.BR</name>
    <dbReference type="NCBI Taxonomy" id="1111071"/>
    <lineage>
        <taxon>Bacteria</taxon>
        <taxon>Pseudomonadati</taxon>
        <taxon>Pseudomonadota</taxon>
        <taxon>Betaproteobacteria</taxon>
        <taxon>Burkholderiales</taxon>
        <taxon>Comamonadaceae</taxon>
        <taxon>Rhodoferax</taxon>
    </lineage>
</organism>
<dbReference type="GO" id="GO:0008168">
    <property type="term" value="F:methyltransferase activity"/>
    <property type="evidence" value="ECO:0007669"/>
    <property type="project" value="UniProtKB-KW"/>
</dbReference>
<keyword evidence="3" id="KW-1185">Reference proteome</keyword>
<dbReference type="InterPro" id="IPR046818">
    <property type="entry name" value="MmeI_C"/>
</dbReference>
<comment type="caution">
    <text evidence="2">The sequence shown here is derived from an EMBL/GenBank/DDBJ whole genome shotgun (WGS) entry which is preliminary data.</text>
</comment>
<keyword evidence="2" id="KW-0489">Methyltransferase</keyword>